<reference evidence="11 12" key="1">
    <citation type="journal article" date="2020" name="IScience">
        <title>Genome Sequencing of the Endangered Kingdonia uniflora (Circaeasteraceae, Ranunculales) Reveals Potential Mechanisms of Evolutionary Specialization.</title>
        <authorList>
            <person name="Sun Y."/>
            <person name="Deng T."/>
            <person name="Zhang A."/>
            <person name="Moore M.J."/>
            <person name="Landis J.B."/>
            <person name="Lin N."/>
            <person name="Zhang H."/>
            <person name="Zhang X."/>
            <person name="Huang J."/>
            <person name="Zhang X."/>
            <person name="Sun H."/>
            <person name="Wang H."/>
        </authorList>
    </citation>
    <scope>NUCLEOTIDE SEQUENCE [LARGE SCALE GENOMIC DNA]</scope>
    <source>
        <strain evidence="11">TB1705</strain>
        <tissue evidence="11">Leaf</tissue>
    </source>
</reference>
<comment type="pathway">
    <text evidence="2">Protein modification; protein ubiquitination.</text>
</comment>
<evidence type="ECO:0000256" key="3">
    <source>
        <dbReference type="ARBA" id="ARBA00012483"/>
    </source>
</evidence>
<feature type="domain" description="Aminotransferase-like plant mobile" evidence="9">
    <location>
        <begin position="466"/>
        <end position="512"/>
    </location>
</feature>
<evidence type="ECO:0000256" key="8">
    <source>
        <dbReference type="SAM" id="MobiDB-lite"/>
    </source>
</evidence>
<keyword evidence="6" id="KW-0833">Ubl conjugation pathway</keyword>
<feature type="non-terminal residue" evidence="11">
    <location>
        <position position="1"/>
    </location>
</feature>
<gene>
    <name evidence="11" type="ORF">GIB67_010786</name>
</gene>
<evidence type="ECO:0000256" key="4">
    <source>
        <dbReference type="ARBA" id="ARBA00022679"/>
    </source>
</evidence>
<sequence>MATDNNDEDLSSAFSECNSDRSGEFSSSSQNRRLLIACASSDSLINQLVFDLQQSCSIEKQRLAVMEIRLLAKNKPENRLKIANSGAIKPLITLISSSDEQLQENGVTAILNLSLCDENKDEIARLGAIPPLVLVIKSGTPTAKENAACALLRLSQIDHHKLSIGRSGAIPVLVNLLQYGGFRGKKDACTALYSICLAKENKIRAVEAGIMKPLVELMADFGSGMVDKSAFVLSILVTIPEAKTALVQEGGIPVLVEMVEVGLQRQKEIAAAILLQVCEETLVYRAMVAREGAIPPLVALSQSGTTKAKQKAEALIDLLRQPRSMNRAANVAHVQDMCLLMQNLTMSLEDGEYDGTGDEEGSESDYSECHVSQLCFISDKKQKNDFEEVVKVSIEPPPPLSQNYEARDFRHLTQPDGKCHLSTSARVGFKCRSVLVKLREIYVILIEVPHLKQRLKAIDLMSVFDCKIENRDNQVILAMIERWWQTTNTFYLPCGELWITPRDFTVLTGIGIGTGKPMEFDELFTDYGNAIRVFPDMMPTYYERDALVLLTSELTLTIPDWARLELLCPIVILENKAYTIDFGSAILGDLYYCLDQASKQKYHCYEYCQIGHHILIDNRLDDFWPRISAWQTKRRKIMGNKAKHHLALMRQQLDLRTINNMQLDLFKNMKDTLKREVIIADNINRKRVLLQCSFGGYEWYLGDRCWAQLEHRAVSYDLPEKLYCFSSSDVVRSLRAAGWIEAQHYIVGHHVDYDAYWRHVSHGALMSDIARCGNIDIPGLGALTNGVTFPHVEFPTTDFSTQETQILSPRLGDCPRWIMELRSPYRTTWHTIPSIASTSTIDVPTRYDFFAMTEGDLRHAEGRLSQLNDYLDGEGIVVDWEDDEGEAGTSQAVTLRGRGSRGRGSRGRTYEGGADSPRRSR</sequence>
<dbReference type="InterPro" id="IPR000225">
    <property type="entry name" value="Armadillo"/>
</dbReference>
<dbReference type="PANTHER" id="PTHR23315">
    <property type="entry name" value="U BOX DOMAIN-CONTAINING"/>
    <property type="match status" value="1"/>
</dbReference>
<dbReference type="EC" id="2.3.2.27" evidence="3"/>
<evidence type="ECO:0000256" key="1">
    <source>
        <dbReference type="ARBA" id="ARBA00000900"/>
    </source>
</evidence>
<name>A0A7J7L936_9MAGN</name>
<dbReference type="InterPro" id="IPR016024">
    <property type="entry name" value="ARM-type_fold"/>
</dbReference>
<dbReference type="FunFam" id="1.25.10.10:FF:000082">
    <property type="entry name" value="RING-type E3 ubiquitin transferase"/>
    <property type="match status" value="1"/>
</dbReference>
<evidence type="ECO:0000259" key="9">
    <source>
        <dbReference type="Pfam" id="PF10536"/>
    </source>
</evidence>
<comment type="catalytic activity">
    <reaction evidence="1">
        <text>S-ubiquitinyl-[E2 ubiquitin-conjugating enzyme]-L-cysteine + [acceptor protein]-L-lysine = [E2 ubiquitin-conjugating enzyme]-L-cysteine + N(6)-ubiquitinyl-[acceptor protein]-L-lysine.</text>
        <dbReference type="EC" id="2.3.2.27"/>
    </reaction>
</comment>
<evidence type="ECO:0000313" key="11">
    <source>
        <dbReference type="EMBL" id="KAF6139060.1"/>
    </source>
</evidence>
<evidence type="ECO:0000256" key="5">
    <source>
        <dbReference type="ARBA" id="ARBA00022737"/>
    </source>
</evidence>
<dbReference type="PANTHER" id="PTHR23315:SF64">
    <property type="entry name" value="ARM REPEAT SUPERFAMILY PROTEIN"/>
    <property type="match status" value="1"/>
</dbReference>
<proteinExistence type="predicted"/>
<dbReference type="InterPro" id="IPR011989">
    <property type="entry name" value="ARM-like"/>
</dbReference>
<comment type="caution">
    <text evidence="11">The sequence shown here is derived from an EMBL/GenBank/DDBJ whole genome shotgun (WGS) entry which is preliminary data.</text>
</comment>
<evidence type="ECO:0000259" key="10">
    <source>
        <dbReference type="Pfam" id="PF25598"/>
    </source>
</evidence>
<accession>A0A7J7L936</accession>
<evidence type="ECO:0000256" key="2">
    <source>
        <dbReference type="ARBA" id="ARBA00004906"/>
    </source>
</evidence>
<dbReference type="AlphaFoldDB" id="A0A7J7L936"/>
<evidence type="ECO:0000256" key="7">
    <source>
        <dbReference type="PROSITE-ProRule" id="PRU00259"/>
    </source>
</evidence>
<keyword evidence="4" id="KW-0808">Transferase</keyword>
<feature type="region of interest" description="Disordered" evidence="8">
    <location>
        <begin position="881"/>
        <end position="921"/>
    </location>
</feature>
<dbReference type="OrthoDB" id="7537227at2759"/>
<feature type="compositionally biased region" description="Acidic residues" evidence="8">
    <location>
        <begin position="1"/>
        <end position="10"/>
    </location>
</feature>
<dbReference type="EMBL" id="JACGCM010002535">
    <property type="protein sequence ID" value="KAF6139060.1"/>
    <property type="molecule type" value="Genomic_DNA"/>
</dbReference>
<dbReference type="SMART" id="SM00185">
    <property type="entry name" value="ARM"/>
    <property type="match status" value="5"/>
</dbReference>
<dbReference type="InterPro" id="IPR058678">
    <property type="entry name" value="ARM_PUB"/>
</dbReference>
<dbReference type="Proteomes" id="UP000541444">
    <property type="component" value="Unassembled WGS sequence"/>
</dbReference>
<dbReference type="GO" id="GO:0061630">
    <property type="term" value="F:ubiquitin protein ligase activity"/>
    <property type="evidence" value="ECO:0007669"/>
    <property type="project" value="UniProtKB-EC"/>
</dbReference>
<feature type="repeat" description="ARM" evidence="7">
    <location>
        <begin position="86"/>
        <end position="128"/>
    </location>
</feature>
<dbReference type="PROSITE" id="PS50176">
    <property type="entry name" value="ARM_REPEAT"/>
    <property type="match status" value="1"/>
</dbReference>
<evidence type="ECO:0000256" key="6">
    <source>
        <dbReference type="ARBA" id="ARBA00022786"/>
    </source>
</evidence>
<keyword evidence="5" id="KW-0677">Repeat</keyword>
<dbReference type="GO" id="GO:0016567">
    <property type="term" value="P:protein ubiquitination"/>
    <property type="evidence" value="ECO:0007669"/>
    <property type="project" value="UniProtKB-ARBA"/>
</dbReference>
<protein>
    <recommendedName>
        <fullName evidence="3">RING-type E3 ubiquitin transferase</fullName>
        <ecNumber evidence="3">2.3.2.27</ecNumber>
    </recommendedName>
</protein>
<dbReference type="Gene3D" id="1.25.10.10">
    <property type="entry name" value="Leucine-rich Repeat Variant"/>
    <property type="match status" value="2"/>
</dbReference>
<dbReference type="InterPro" id="IPR019557">
    <property type="entry name" value="AminoTfrase-like_pln_mobile"/>
</dbReference>
<dbReference type="Pfam" id="PF10536">
    <property type="entry name" value="PMD"/>
    <property type="match status" value="1"/>
</dbReference>
<organism evidence="11 12">
    <name type="scientific">Kingdonia uniflora</name>
    <dbReference type="NCBI Taxonomy" id="39325"/>
    <lineage>
        <taxon>Eukaryota</taxon>
        <taxon>Viridiplantae</taxon>
        <taxon>Streptophyta</taxon>
        <taxon>Embryophyta</taxon>
        <taxon>Tracheophyta</taxon>
        <taxon>Spermatophyta</taxon>
        <taxon>Magnoliopsida</taxon>
        <taxon>Ranunculales</taxon>
        <taxon>Circaeasteraceae</taxon>
        <taxon>Kingdonia</taxon>
    </lineage>
</organism>
<evidence type="ECO:0000313" key="12">
    <source>
        <dbReference type="Proteomes" id="UP000541444"/>
    </source>
</evidence>
<keyword evidence="12" id="KW-1185">Reference proteome</keyword>
<dbReference type="Pfam" id="PF25598">
    <property type="entry name" value="ARM_PUB"/>
    <property type="match status" value="1"/>
</dbReference>
<feature type="region of interest" description="Disordered" evidence="8">
    <location>
        <begin position="1"/>
        <end position="26"/>
    </location>
</feature>
<feature type="domain" description="U-box" evidence="10">
    <location>
        <begin position="57"/>
        <end position="330"/>
    </location>
</feature>
<dbReference type="SUPFAM" id="SSF48371">
    <property type="entry name" value="ARM repeat"/>
    <property type="match status" value="1"/>
</dbReference>